<accession>A0AAD4LST2</accession>
<sequence>MEQIVCCSHEDIIHVHHYFTSEDKVAEDVVHHGLKGGRRVGEAKEHDVWFKESLIGFKRRFALISFLNSDVIVSPSDIHFGEHRLVPHGVNKFRDEGKWIGILYGVGIYSSVVLNGSKFSIFLLDEEEG</sequence>
<organism evidence="1 2">
    <name type="scientific">Multifurca ochricompacta</name>
    <dbReference type="NCBI Taxonomy" id="376703"/>
    <lineage>
        <taxon>Eukaryota</taxon>
        <taxon>Fungi</taxon>
        <taxon>Dikarya</taxon>
        <taxon>Basidiomycota</taxon>
        <taxon>Agaricomycotina</taxon>
        <taxon>Agaricomycetes</taxon>
        <taxon>Russulales</taxon>
        <taxon>Russulaceae</taxon>
        <taxon>Multifurca</taxon>
    </lineage>
</organism>
<proteinExistence type="predicted"/>
<gene>
    <name evidence="1" type="ORF">B0F90DRAFT_1657115</name>
</gene>
<protein>
    <submittedName>
        <fullName evidence="1">Uncharacterized protein</fullName>
    </submittedName>
</protein>
<evidence type="ECO:0000313" key="2">
    <source>
        <dbReference type="Proteomes" id="UP001203297"/>
    </source>
</evidence>
<keyword evidence="2" id="KW-1185">Reference proteome</keyword>
<comment type="caution">
    <text evidence="1">The sequence shown here is derived from an EMBL/GenBank/DDBJ whole genome shotgun (WGS) entry which is preliminary data.</text>
</comment>
<dbReference type="EMBL" id="WTXG01000299">
    <property type="protein sequence ID" value="KAI0289615.1"/>
    <property type="molecule type" value="Genomic_DNA"/>
</dbReference>
<reference evidence="1" key="1">
    <citation type="journal article" date="2022" name="New Phytol.">
        <title>Evolutionary transition to the ectomycorrhizal habit in the genomes of a hyperdiverse lineage of mushroom-forming fungi.</title>
        <authorList>
            <person name="Looney B."/>
            <person name="Miyauchi S."/>
            <person name="Morin E."/>
            <person name="Drula E."/>
            <person name="Courty P.E."/>
            <person name="Kohler A."/>
            <person name="Kuo A."/>
            <person name="LaButti K."/>
            <person name="Pangilinan J."/>
            <person name="Lipzen A."/>
            <person name="Riley R."/>
            <person name="Andreopoulos W."/>
            <person name="He G."/>
            <person name="Johnson J."/>
            <person name="Nolan M."/>
            <person name="Tritt A."/>
            <person name="Barry K.W."/>
            <person name="Grigoriev I.V."/>
            <person name="Nagy L.G."/>
            <person name="Hibbett D."/>
            <person name="Henrissat B."/>
            <person name="Matheny P.B."/>
            <person name="Labbe J."/>
            <person name="Martin F.M."/>
        </authorList>
    </citation>
    <scope>NUCLEOTIDE SEQUENCE</scope>
    <source>
        <strain evidence="1">BPL690</strain>
    </source>
</reference>
<name>A0AAD4LST2_9AGAM</name>
<dbReference type="AlphaFoldDB" id="A0AAD4LST2"/>
<evidence type="ECO:0000313" key="1">
    <source>
        <dbReference type="EMBL" id="KAI0289615.1"/>
    </source>
</evidence>
<dbReference type="Proteomes" id="UP001203297">
    <property type="component" value="Unassembled WGS sequence"/>
</dbReference>